<proteinExistence type="predicted"/>
<organism evidence="2 3">
    <name type="scientific">Nosema granulosis</name>
    <dbReference type="NCBI Taxonomy" id="83296"/>
    <lineage>
        <taxon>Eukaryota</taxon>
        <taxon>Fungi</taxon>
        <taxon>Fungi incertae sedis</taxon>
        <taxon>Microsporidia</taxon>
        <taxon>Nosematidae</taxon>
        <taxon>Nosema</taxon>
    </lineage>
</organism>
<dbReference type="Pfam" id="PF03184">
    <property type="entry name" value="DDE_1"/>
    <property type="match status" value="1"/>
</dbReference>
<dbReference type="AlphaFoldDB" id="A0A9P6H3V5"/>
<accession>A0A9P6H3V5</accession>
<dbReference type="Proteomes" id="UP000740883">
    <property type="component" value="Unassembled WGS sequence"/>
</dbReference>
<dbReference type="InterPro" id="IPR004875">
    <property type="entry name" value="DDE_SF_endonuclease_dom"/>
</dbReference>
<gene>
    <name evidence="2" type="primary">TIGD1_0</name>
    <name evidence="2" type="ORF">NGRA_0316</name>
</gene>
<dbReference type="OrthoDB" id="162969at2759"/>
<protein>
    <submittedName>
        <fullName evidence="2">Tigger transposable element-derived protein 1</fullName>
    </submittedName>
</protein>
<reference evidence="2 3" key="1">
    <citation type="journal article" date="2020" name="Genome Biol. Evol.">
        <title>Comparative genomics of strictly vertically transmitted, feminizing microsporidia endosymbionts of amphipod crustaceans.</title>
        <authorList>
            <person name="Cormier A."/>
            <person name="Chebbi M.A."/>
            <person name="Giraud I."/>
            <person name="Wattier R."/>
            <person name="Teixeira M."/>
            <person name="Gilbert C."/>
            <person name="Rigaud T."/>
            <person name="Cordaux R."/>
        </authorList>
    </citation>
    <scope>NUCLEOTIDE SEQUENCE [LARGE SCALE GENOMIC DNA]</scope>
    <source>
        <strain evidence="2 3">Ou3-Ou53</strain>
    </source>
</reference>
<evidence type="ECO:0000313" key="3">
    <source>
        <dbReference type="Proteomes" id="UP000740883"/>
    </source>
</evidence>
<feature type="domain" description="DDE-1" evidence="1">
    <location>
        <begin position="2"/>
        <end position="69"/>
    </location>
</feature>
<name>A0A9P6H3V5_9MICR</name>
<dbReference type="GO" id="GO:0003676">
    <property type="term" value="F:nucleic acid binding"/>
    <property type="evidence" value="ECO:0007669"/>
    <property type="project" value="InterPro"/>
</dbReference>
<comment type="caution">
    <text evidence="2">The sequence shown here is derived from an EMBL/GenBank/DDBJ whole genome shotgun (WGS) entry which is preliminary data.</text>
</comment>
<evidence type="ECO:0000313" key="2">
    <source>
        <dbReference type="EMBL" id="KAF9764763.1"/>
    </source>
</evidence>
<evidence type="ECO:0000259" key="1">
    <source>
        <dbReference type="Pfam" id="PF03184"/>
    </source>
</evidence>
<dbReference type="EMBL" id="SBJO01000010">
    <property type="protein sequence ID" value="KAF9764763.1"/>
    <property type="molecule type" value="Genomic_DNA"/>
</dbReference>
<keyword evidence="3" id="KW-1185">Reference proteome</keyword>
<sequence>MIQPLDQGIINSFKTLYKKKLNAKLDHGMELSKTKRYYDVLKEFKLIDLLKVILESWDDVSNKTIQNCYRKAIDNAMGISKELLDNNYLIIKLKKLYHAITKMMFIEDIKFELEKSGLPH</sequence>